<dbReference type="Proteomes" id="UP001293254">
    <property type="component" value="Unassembled WGS sequence"/>
</dbReference>
<accession>A0AAE1YKW6</accession>
<reference evidence="2" key="2">
    <citation type="journal article" date="2024" name="Plant">
        <title>Genomic evolution and insights into agronomic trait innovations of Sesamum species.</title>
        <authorList>
            <person name="Miao H."/>
            <person name="Wang L."/>
            <person name="Qu L."/>
            <person name="Liu H."/>
            <person name="Sun Y."/>
            <person name="Le M."/>
            <person name="Wang Q."/>
            <person name="Wei S."/>
            <person name="Zheng Y."/>
            <person name="Lin W."/>
            <person name="Duan Y."/>
            <person name="Cao H."/>
            <person name="Xiong S."/>
            <person name="Wang X."/>
            <person name="Wei L."/>
            <person name="Li C."/>
            <person name="Ma Q."/>
            <person name="Ju M."/>
            <person name="Zhao R."/>
            <person name="Li G."/>
            <person name="Mu C."/>
            <person name="Tian Q."/>
            <person name="Mei H."/>
            <person name="Zhang T."/>
            <person name="Gao T."/>
            <person name="Zhang H."/>
        </authorList>
    </citation>
    <scope>NUCLEOTIDE SEQUENCE</scope>
    <source>
        <strain evidence="2">3651</strain>
    </source>
</reference>
<protein>
    <submittedName>
        <fullName evidence="2">Uncharacterized protein</fullName>
    </submittedName>
</protein>
<organism evidence="2 3">
    <name type="scientific">Sesamum alatum</name>
    <dbReference type="NCBI Taxonomy" id="300844"/>
    <lineage>
        <taxon>Eukaryota</taxon>
        <taxon>Viridiplantae</taxon>
        <taxon>Streptophyta</taxon>
        <taxon>Embryophyta</taxon>
        <taxon>Tracheophyta</taxon>
        <taxon>Spermatophyta</taxon>
        <taxon>Magnoliopsida</taxon>
        <taxon>eudicotyledons</taxon>
        <taxon>Gunneridae</taxon>
        <taxon>Pentapetalae</taxon>
        <taxon>asterids</taxon>
        <taxon>lamiids</taxon>
        <taxon>Lamiales</taxon>
        <taxon>Pedaliaceae</taxon>
        <taxon>Sesamum</taxon>
    </lineage>
</organism>
<evidence type="ECO:0000313" key="3">
    <source>
        <dbReference type="Proteomes" id="UP001293254"/>
    </source>
</evidence>
<feature type="compositionally biased region" description="Low complexity" evidence="1">
    <location>
        <begin position="19"/>
        <end position="28"/>
    </location>
</feature>
<sequence length="255" mass="27938">MARGSSSCQYQKNQAALLSKTNSTTLLKQDGKQRNSFSILADLDNTEEMITKFTGDKEMTQALKDSTTTTSMDEGPMTDNPVPSVDNRTTKPDSKSAAPSKSAELDKTQVEAQETQVNLTKEQPGFILNVKPNSDQSLMTKKHIREHVADEIWVTTQDQTLVQQPEVNSLIKIPVMEDTACTLPVQSKQRKLSESENGPNTTAIGNFSESGLFKPSSLPKHSCSDPGYGNPSHQCYAQQRLVPPTPNCLLPSPEP</sequence>
<proteinExistence type="predicted"/>
<dbReference type="AlphaFoldDB" id="A0AAE1YKW6"/>
<name>A0AAE1YKW6_9LAMI</name>
<evidence type="ECO:0000256" key="1">
    <source>
        <dbReference type="SAM" id="MobiDB-lite"/>
    </source>
</evidence>
<gene>
    <name evidence="2" type="ORF">Salat_0903400</name>
</gene>
<comment type="caution">
    <text evidence="2">The sequence shown here is derived from an EMBL/GenBank/DDBJ whole genome shotgun (WGS) entry which is preliminary data.</text>
</comment>
<feature type="region of interest" description="Disordered" evidence="1">
    <location>
        <begin position="66"/>
        <end position="113"/>
    </location>
</feature>
<feature type="region of interest" description="Disordered" evidence="1">
    <location>
        <begin position="187"/>
        <end position="237"/>
    </location>
</feature>
<feature type="region of interest" description="Disordered" evidence="1">
    <location>
        <begin position="19"/>
        <end position="38"/>
    </location>
</feature>
<evidence type="ECO:0000313" key="2">
    <source>
        <dbReference type="EMBL" id="KAK4431413.1"/>
    </source>
</evidence>
<keyword evidence="3" id="KW-1185">Reference proteome</keyword>
<dbReference type="EMBL" id="JACGWO010000003">
    <property type="protein sequence ID" value="KAK4431413.1"/>
    <property type="molecule type" value="Genomic_DNA"/>
</dbReference>
<feature type="compositionally biased region" description="Polar residues" evidence="1">
    <location>
        <begin position="195"/>
        <end position="209"/>
    </location>
</feature>
<reference evidence="2" key="1">
    <citation type="submission" date="2020-06" db="EMBL/GenBank/DDBJ databases">
        <authorList>
            <person name="Li T."/>
            <person name="Hu X."/>
            <person name="Zhang T."/>
            <person name="Song X."/>
            <person name="Zhang H."/>
            <person name="Dai N."/>
            <person name="Sheng W."/>
            <person name="Hou X."/>
            <person name="Wei L."/>
        </authorList>
    </citation>
    <scope>NUCLEOTIDE SEQUENCE</scope>
    <source>
        <strain evidence="2">3651</strain>
        <tissue evidence="2">Leaf</tissue>
    </source>
</reference>